<evidence type="ECO:0000313" key="1">
    <source>
        <dbReference type="EMBL" id="MQW69652.1"/>
    </source>
</evidence>
<protein>
    <submittedName>
        <fullName evidence="1">Uncharacterized protein</fullName>
    </submittedName>
</protein>
<evidence type="ECO:0000313" key="2">
    <source>
        <dbReference type="EMBL" id="PLU06023.1"/>
    </source>
</evidence>
<dbReference type="EMBL" id="NBUC01000055">
    <property type="protein sequence ID" value="PLU06023.1"/>
    <property type="molecule type" value="Genomic_DNA"/>
</dbReference>
<sequence>MLEADFCGPNPSVKHPFAHPEFKKNDDYPLVRADLFPSGIATPFNHAKARTTRLRSEESCNRFFRPFAVQQRKRSTFQLYRYRF</sequence>
<reference evidence="1" key="1">
    <citation type="journal article" date="2013" name="Genome Biol.">
        <title>Comparative genomics of the core and accessory genomes of 48 Sinorhizobium strains comprising five genospecies.</title>
        <authorList>
            <person name="Sugawara M."/>
            <person name="Epstein B."/>
            <person name="Badgley B.D."/>
            <person name="Unno T."/>
            <person name="Xu L."/>
            <person name="Reese J."/>
            <person name="Gyaneshwar P."/>
            <person name="Denny R."/>
            <person name="Mudge J."/>
            <person name="Bharti A.K."/>
            <person name="Farmer A.D."/>
            <person name="May G.D."/>
            <person name="Woodward J.E."/>
            <person name="Medigue C."/>
            <person name="Vallenet D."/>
            <person name="Lajus A."/>
            <person name="Rouy Z."/>
            <person name="Martinez-Vaz B."/>
            <person name="Tiffin P."/>
            <person name="Young N.D."/>
            <person name="Sadowsky M.J."/>
        </authorList>
    </citation>
    <scope>NUCLEOTIDE SEQUENCE</scope>
    <source>
        <strain evidence="1">M1</strain>
    </source>
</reference>
<name>A0A6G1WIY8_9HYPH</name>
<dbReference type="GeneID" id="61613548"/>
<proteinExistence type="predicted"/>
<dbReference type="AlphaFoldDB" id="A0A6G1WIY8"/>
<accession>A0A6G1WIY8</accession>
<organism evidence="1">
    <name type="scientific">Sinorhizobium medicae</name>
    <dbReference type="NCBI Taxonomy" id="110321"/>
    <lineage>
        <taxon>Bacteria</taxon>
        <taxon>Pseudomonadati</taxon>
        <taxon>Pseudomonadota</taxon>
        <taxon>Alphaproteobacteria</taxon>
        <taxon>Hyphomicrobiales</taxon>
        <taxon>Rhizobiaceae</taxon>
        <taxon>Sinorhizobium/Ensifer group</taxon>
        <taxon>Sinorhizobium</taxon>
    </lineage>
</organism>
<reference evidence="2 3" key="3">
    <citation type="journal article" date="2018" name="FEMS Microbiol. Ecol.">
        <title>Co-invading symbiotic mutualists of Medicago polymorpha retain high ancestral diversity and contain diverse accessory genomes.</title>
        <authorList>
            <person name="Porter S.S."/>
            <person name="Faber-Hammond J.J."/>
            <person name="Friesen M.L."/>
        </authorList>
    </citation>
    <scope>NUCLEOTIDE SEQUENCE [LARGE SCALE GENOMIC DNA]</scope>
    <source>
        <strain evidence="2 3">Str16</strain>
    </source>
</reference>
<reference evidence="2" key="2">
    <citation type="submission" date="2017-04" db="EMBL/GenBank/DDBJ databases">
        <authorList>
            <person name="Porter S."/>
            <person name="Friesen M.L."/>
            <person name="Faber-Hammond J."/>
        </authorList>
    </citation>
    <scope>NUCLEOTIDE SEQUENCE</scope>
    <source>
        <strain evidence="2">Str16</strain>
    </source>
</reference>
<gene>
    <name evidence="2" type="ORF">BMJ33_07105</name>
    <name evidence="1" type="ORF">GHJ91_10920</name>
</gene>
<dbReference type="RefSeq" id="WP_011975868.1">
    <property type="nucleotide sequence ID" value="NZ_ATYC01000022.1"/>
</dbReference>
<comment type="caution">
    <text evidence="1">The sequence shown here is derived from an EMBL/GenBank/DDBJ whole genome shotgun (WGS) entry which is preliminary data.</text>
</comment>
<dbReference type="EMBL" id="WISB01000074">
    <property type="protein sequence ID" value="MQW69652.1"/>
    <property type="molecule type" value="Genomic_DNA"/>
</dbReference>
<keyword evidence="3" id="KW-1185">Reference proteome</keyword>
<evidence type="ECO:0000313" key="3">
    <source>
        <dbReference type="Proteomes" id="UP001190825"/>
    </source>
</evidence>
<dbReference type="Proteomes" id="UP001190825">
    <property type="component" value="Unassembled WGS sequence"/>
</dbReference>